<dbReference type="OrthoDB" id="2129688at2759"/>
<dbReference type="EMBL" id="AGUE01000028">
    <property type="protein sequence ID" value="EHL02303.1"/>
    <property type="molecule type" value="Genomic_DNA"/>
</dbReference>
<evidence type="ECO:0000313" key="1">
    <source>
        <dbReference type="EMBL" id="EHL02303.1"/>
    </source>
</evidence>
<dbReference type="HOGENOM" id="CLU_1660943_0_0_1"/>
<sequence>MGPYDNPQRRKIKDENLRAVVKKISERLDERVREVEARITEYFPKTGRKVSRSYPSYFLDKSESMAYEIGKGEHSAVFGDILKNSLILQPELEAGDYEADNYFLNVKLTAEDIPWDTKEFASGVQRLDCAWLISMMSKVIMALMAQVIQYKFREHIALK</sequence>
<dbReference type="Proteomes" id="UP000005446">
    <property type="component" value="Unassembled WGS sequence"/>
</dbReference>
<accession>H0EGM9</accession>
<keyword evidence="2" id="KW-1185">Reference proteome</keyword>
<comment type="caution">
    <text evidence="1">The sequence shown here is derived from an EMBL/GenBank/DDBJ whole genome shotgun (WGS) entry which is preliminary data.</text>
</comment>
<reference evidence="1 2" key="1">
    <citation type="journal article" date="2012" name="Eukaryot. Cell">
        <title>Genome sequence of the fungus Glarea lozoyensis: the first genome sequence of a species from the Helotiaceae family.</title>
        <authorList>
            <person name="Youssar L."/>
            <person name="Gruening B.A."/>
            <person name="Erxleben A."/>
            <person name="Guenther S."/>
            <person name="Huettel W."/>
        </authorList>
    </citation>
    <scope>NUCLEOTIDE SEQUENCE [LARGE SCALE GENOMIC DNA]</scope>
    <source>
        <strain evidence="2">ATCC 74030 / MF5533</strain>
    </source>
</reference>
<gene>
    <name evidence="1" type="ORF">M7I_1646</name>
</gene>
<proteinExistence type="predicted"/>
<evidence type="ECO:0000313" key="2">
    <source>
        <dbReference type="Proteomes" id="UP000005446"/>
    </source>
</evidence>
<protein>
    <submittedName>
        <fullName evidence="1">Uncharacterized protein</fullName>
    </submittedName>
</protein>
<dbReference type="AlphaFoldDB" id="H0EGM9"/>
<dbReference type="InParanoid" id="H0EGM9"/>
<name>H0EGM9_GLAL7</name>
<organism evidence="1 2">
    <name type="scientific">Glarea lozoyensis (strain ATCC 74030 / MF5533)</name>
    <dbReference type="NCBI Taxonomy" id="1104152"/>
    <lineage>
        <taxon>Eukaryota</taxon>
        <taxon>Fungi</taxon>
        <taxon>Dikarya</taxon>
        <taxon>Ascomycota</taxon>
        <taxon>Pezizomycotina</taxon>
        <taxon>Leotiomycetes</taxon>
        <taxon>Helotiales</taxon>
        <taxon>Helotiaceae</taxon>
        <taxon>Glarea</taxon>
    </lineage>
</organism>